<feature type="domain" description="Arf-GAP" evidence="6">
    <location>
        <begin position="11"/>
        <end position="128"/>
    </location>
</feature>
<dbReference type="Gene3D" id="1.10.220.150">
    <property type="entry name" value="Arf GTPase activating protein"/>
    <property type="match status" value="1"/>
</dbReference>
<dbReference type="PANTHER" id="PTHR46085">
    <property type="entry name" value="ARFGAP/RECO-RELATED"/>
    <property type="match status" value="1"/>
</dbReference>
<dbReference type="FunFam" id="1.10.220.150:FF:000005">
    <property type="entry name" value="Arf-GAP domain and FG repeat-containing protein 1"/>
    <property type="match status" value="1"/>
</dbReference>
<evidence type="ECO:0000256" key="2">
    <source>
        <dbReference type="ARBA" id="ARBA00022771"/>
    </source>
</evidence>
<dbReference type="Proteomes" id="UP001345219">
    <property type="component" value="Chromosome 17"/>
</dbReference>
<dbReference type="GO" id="GO:0005096">
    <property type="term" value="F:GTPase activator activity"/>
    <property type="evidence" value="ECO:0007669"/>
    <property type="project" value="InterPro"/>
</dbReference>
<dbReference type="Pfam" id="PF01412">
    <property type="entry name" value="ArfGap"/>
    <property type="match status" value="1"/>
</dbReference>
<dbReference type="SUPFAM" id="SSF57863">
    <property type="entry name" value="ArfGap/RecO-like zinc finger"/>
    <property type="match status" value="1"/>
</dbReference>
<keyword evidence="2 4" id="KW-0863">Zinc-finger</keyword>
<sequence>MANKKEDEKNEKIIRGLLKLPENRRCINCNSLGPQYVCTSFWTFVCTTCSGIHREFTHRVKSVSMAKFTSQEVSSLQGGGNQKAKEFFLKEWDAQRSLPDSSNVERLRDFIKHVYVDRRFSGDKGSERPPRGKMGDREDSYQGGSQSPPYDDAYDRRQSDRSGSDGRSPGYDQQRQQYNNYKSPGRPEVVNDWRREDRFRDGKKFDDHKVPDRESKVGGSPERPKDPDSSSPPVARAGREILVKNLPPPRIEPPKPIASHADGLAQAQRTTSSSSLEPTTGKQMDVKLESSASLIDFNADPEPLAAVHVQAQPATRGIPQPSHSTTDNNWASFDIVPDVNVPQPPVSMNSLDILSQLSVPASAPSHISGGVAPSSGPSVLPIVSASNPVPLGDTPMVQFTHGVVSAMPSNAASAIVPGPNSMLAPNSGISYSMQPQQPSLFPVSRVHSTHHSTVPVSGAHSQTWNISAAPRPQGFFTSVPSQASFSNQPDMTVGALSENPSLETKSSARKELPADFFTAMYSPLPAHHPMWQGGSPYGYAYRMPYNPVMIPLQPQPIPSYPPAAKSVNPFDVNESSPAQVPRFPSLTPLQGALPNIPPSSMLLHASAAVTPSAAWTPAQSSSFTQAVPHQALTYASALPSGAYMGQQMMGTMPPLRPQGLNYANQPLPGSSSSPYGPTNPSISARRNPFG</sequence>
<evidence type="ECO:0000259" key="6">
    <source>
        <dbReference type="PROSITE" id="PS50115"/>
    </source>
</evidence>
<dbReference type="InterPro" id="IPR037278">
    <property type="entry name" value="ARFGAP/RecO"/>
</dbReference>
<keyword evidence="1" id="KW-0479">Metal-binding</keyword>
<evidence type="ECO:0000256" key="1">
    <source>
        <dbReference type="ARBA" id="ARBA00022723"/>
    </source>
</evidence>
<feature type="region of interest" description="Disordered" evidence="5">
    <location>
        <begin position="649"/>
        <end position="690"/>
    </location>
</feature>
<evidence type="ECO:0000313" key="8">
    <source>
        <dbReference type="Proteomes" id="UP001345219"/>
    </source>
</evidence>
<feature type="compositionally biased region" description="Pro residues" evidence="5">
    <location>
        <begin position="246"/>
        <end position="256"/>
    </location>
</feature>
<protein>
    <recommendedName>
        <fullName evidence="6">Arf-GAP domain-containing protein</fullName>
    </recommendedName>
</protein>
<dbReference type="InterPro" id="IPR001164">
    <property type="entry name" value="ArfGAP_dom"/>
</dbReference>
<dbReference type="CDD" id="cd08838">
    <property type="entry name" value="ArfGap_AGFG"/>
    <property type="match status" value="1"/>
</dbReference>
<name>A0AAN7KAZ4_9MYRT</name>
<feature type="region of interest" description="Disordered" evidence="5">
    <location>
        <begin position="120"/>
        <end position="282"/>
    </location>
</feature>
<dbReference type="SMART" id="SM00105">
    <property type="entry name" value="ArfGap"/>
    <property type="match status" value="1"/>
</dbReference>
<evidence type="ECO:0000256" key="4">
    <source>
        <dbReference type="PROSITE-ProRule" id="PRU00288"/>
    </source>
</evidence>
<dbReference type="InterPro" id="IPR044820">
    <property type="entry name" value="AGD14-like"/>
</dbReference>
<keyword evidence="3" id="KW-0862">Zinc</keyword>
<evidence type="ECO:0000313" key="7">
    <source>
        <dbReference type="EMBL" id="KAK4759775.1"/>
    </source>
</evidence>
<keyword evidence="8" id="KW-1185">Reference proteome</keyword>
<dbReference type="PRINTS" id="PR00405">
    <property type="entry name" value="REVINTRACTNG"/>
</dbReference>
<dbReference type="GO" id="GO:0008270">
    <property type="term" value="F:zinc ion binding"/>
    <property type="evidence" value="ECO:0007669"/>
    <property type="project" value="UniProtKB-KW"/>
</dbReference>
<dbReference type="AlphaFoldDB" id="A0AAN7KAZ4"/>
<accession>A0AAN7KAZ4</accession>
<feature type="compositionally biased region" description="Low complexity" evidence="5">
    <location>
        <begin position="666"/>
        <end position="681"/>
    </location>
</feature>
<dbReference type="PANTHER" id="PTHR46085:SF3">
    <property type="entry name" value="ARF GTPASE ACTIVATING PROTEIN"/>
    <property type="match status" value="1"/>
</dbReference>
<feature type="compositionally biased region" description="Polar residues" evidence="5">
    <location>
        <begin position="267"/>
        <end position="282"/>
    </location>
</feature>
<feature type="compositionally biased region" description="Basic and acidic residues" evidence="5">
    <location>
        <begin position="153"/>
        <end position="164"/>
    </location>
</feature>
<evidence type="ECO:0000256" key="5">
    <source>
        <dbReference type="SAM" id="MobiDB-lite"/>
    </source>
</evidence>
<reference evidence="7 8" key="1">
    <citation type="journal article" date="2023" name="Hortic Res">
        <title>Pangenome of water caltrop reveals structural variations and asymmetric subgenome divergence after allopolyploidization.</title>
        <authorList>
            <person name="Zhang X."/>
            <person name="Chen Y."/>
            <person name="Wang L."/>
            <person name="Yuan Y."/>
            <person name="Fang M."/>
            <person name="Shi L."/>
            <person name="Lu R."/>
            <person name="Comes H.P."/>
            <person name="Ma Y."/>
            <person name="Chen Y."/>
            <person name="Huang G."/>
            <person name="Zhou Y."/>
            <person name="Zheng Z."/>
            <person name="Qiu Y."/>
        </authorList>
    </citation>
    <scope>NUCLEOTIDE SEQUENCE [LARGE SCALE GENOMIC DNA]</scope>
    <source>
        <tissue evidence="7">Roots</tissue>
    </source>
</reference>
<gene>
    <name evidence="7" type="ORF">SAY87_022906</name>
</gene>
<dbReference type="PROSITE" id="PS50115">
    <property type="entry name" value="ARFGAP"/>
    <property type="match status" value="1"/>
</dbReference>
<feature type="compositionally biased region" description="Polar residues" evidence="5">
    <location>
        <begin position="173"/>
        <end position="182"/>
    </location>
</feature>
<proteinExistence type="predicted"/>
<dbReference type="EMBL" id="JAXIOK010000011">
    <property type="protein sequence ID" value="KAK4759775.1"/>
    <property type="molecule type" value="Genomic_DNA"/>
</dbReference>
<organism evidence="7 8">
    <name type="scientific">Trapa incisa</name>
    <dbReference type="NCBI Taxonomy" id="236973"/>
    <lineage>
        <taxon>Eukaryota</taxon>
        <taxon>Viridiplantae</taxon>
        <taxon>Streptophyta</taxon>
        <taxon>Embryophyta</taxon>
        <taxon>Tracheophyta</taxon>
        <taxon>Spermatophyta</taxon>
        <taxon>Magnoliopsida</taxon>
        <taxon>eudicotyledons</taxon>
        <taxon>Gunneridae</taxon>
        <taxon>Pentapetalae</taxon>
        <taxon>rosids</taxon>
        <taxon>malvids</taxon>
        <taxon>Myrtales</taxon>
        <taxon>Lythraceae</taxon>
        <taxon>Trapa</taxon>
    </lineage>
</organism>
<feature type="compositionally biased region" description="Basic and acidic residues" evidence="5">
    <location>
        <begin position="189"/>
        <end position="228"/>
    </location>
</feature>
<comment type="caution">
    <text evidence="7">The sequence shown here is derived from an EMBL/GenBank/DDBJ whole genome shotgun (WGS) entry which is preliminary data.</text>
</comment>
<dbReference type="InterPro" id="IPR038508">
    <property type="entry name" value="ArfGAP_dom_sf"/>
</dbReference>
<feature type="compositionally biased region" description="Basic and acidic residues" evidence="5">
    <location>
        <begin position="120"/>
        <end position="140"/>
    </location>
</feature>
<evidence type="ECO:0000256" key="3">
    <source>
        <dbReference type="ARBA" id="ARBA00022833"/>
    </source>
</evidence>